<evidence type="ECO:0000313" key="3">
    <source>
        <dbReference type="Proteomes" id="UP000325182"/>
    </source>
</evidence>
<sequence length="76" mass="8787">MEQKEHRPHPFDIMVMGMREESPADKKENHLEAVNEEESNQNGDLMSHIETLVIAFSDLKPLVSKVMPLINKWTKS</sequence>
<feature type="compositionally biased region" description="Basic and acidic residues" evidence="1">
    <location>
        <begin position="22"/>
        <end position="33"/>
    </location>
</feature>
<dbReference type="EMBL" id="VTEG01000005">
    <property type="protein sequence ID" value="TYR99434.1"/>
    <property type="molecule type" value="Genomic_DNA"/>
</dbReference>
<dbReference type="AlphaFoldDB" id="A0A5D4MC49"/>
<protein>
    <submittedName>
        <fullName evidence="2">Uncharacterized protein</fullName>
    </submittedName>
</protein>
<gene>
    <name evidence="2" type="ORF">FZC84_09315</name>
</gene>
<feature type="region of interest" description="Disordered" evidence="1">
    <location>
        <begin position="22"/>
        <end position="43"/>
    </location>
</feature>
<evidence type="ECO:0000256" key="1">
    <source>
        <dbReference type="SAM" id="MobiDB-lite"/>
    </source>
</evidence>
<name>A0A5D4MC49_9BACI</name>
<organism evidence="2 3">
    <name type="scientific">Rossellomorea vietnamensis</name>
    <dbReference type="NCBI Taxonomy" id="218284"/>
    <lineage>
        <taxon>Bacteria</taxon>
        <taxon>Bacillati</taxon>
        <taxon>Bacillota</taxon>
        <taxon>Bacilli</taxon>
        <taxon>Bacillales</taxon>
        <taxon>Bacillaceae</taxon>
        <taxon>Rossellomorea</taxon>
    </lineage>
</organism>
<proteinExistence type="predicted"/>
<dbReference type="Proteomes" id="UP000325182">
    <property type="component" value="Unassembled WGS sequence"/>
</dbReference>
<dbReference type="RefSeq" id="WP_148953692.1">
    <property type="nucleotide sequence ID" value="NZ_VTEG01000005.1"/>
</dbReference>
<accession>A0A5D4MC49</accession>
<comment type="caution">
    <text evidence="2">The sequence shown here is derived from an EMBL/GenBank/DDBJ whole genome shotgun (WGS) entry which is preliminary data.</text>
</comment>
<evidence type="ECO:0000313" key="2">
    <source>
        <dbReference type="EMBL" id="TYR99434.1"/>
    </source>
</evidence>
<reference evidence="2 3" key="1">
    <citation type="submission" date="2019-08" db="EMBL/GenBank/DDBJ databases">
        <title>Bacillus genomes from the desert of Cuatro Cienegas, Coahuila.</title>
        <authorList>
            <person name="Olmedo-Alvarez G."/>
        </authorList>
    </citation>
    <scope>NUCLEOTIDE SEQUENCE [LARGE SCALE GENOMIC DNA]</scope>
    <source>
        <strain evidence="2 3">CH128b_4D</strain>
    </source>
</reference>